<feature type="transmembrane region" description="Helical" evidence="1">
    <location>
        <begin position="209"/>
        <end position="230"/>
    </location>
</feature>
<dbReference type="RefSeq" id="WP_192767113.1">
    <property type="nucleotide sequence ID" value="NZ_JADBEB010000001.1"/>
</dbReference>
<proteinExistence type="predicted"/>
<accession>A0A927R573</accession>
<gene>
    <name evidence="2" type="ORF">H4W31_002867</name>
</gene>
<name>A0A927R573_9ACTN</name>
<keyword evidence="1" id="KW-0472">Membrane</keyword>
<keyword evidence="3" id="KW-1185">Reference proteome</keyword>
<organism evidence="2 3">
    <name type="scientific">Plantactinospora soyae</name>
    <dbReference type="NCBI Taxonomy" id="1544732"/>
    <lineage>
        <taxon>Bacteria</taxon>
        <taxon>Bacillati</taxon>
        <taxon>Actinomycetota</taxon>
        <taxon>Actinomycetes</taxon>
        <taxon>Micromonosporales</taxon>
        <taxon>Micromonosporaceae</taxon>
        <taxon>Plantactinospora</taxon>
    </lineage>
</organism>
<dbReference type="EMBL" id="JADBEB010000001">
    <property type="protein sequence ID" value="MBE1487229.1"/>
    <property type="molecule type" value="Genomic_DNA"/>
</dbReference>
<keyword evidence="1" id="KW-0812">Transmembrane</keyword>
<protein>
    <submittedName>
        <fullName evidence="2">Uncharacterized protein</fullName>
    </submittedName>
</protein>
<evidence type="ECO:0000313" key="3">
    <source>
        <dbReference type="Proteomes" id="UP000649753"/>
    </source>
</evidence>
<feature type="transmembrane region" description="Helical" evidence="1">
    <location>
        <begin position="88"/>
        <end position="110"/>
    </location>
</feature>
<reference evidence="2" key="1">
    <citation type="submission" date="2020-10" db="EMBL/GenBank/DDBJ databases">
        <title>Sequencing the genomes of 1000 actinobacteria strains.</title>
        <authorList>
            <person name="Klenk H.-P."/>
        </authorList>
    </citation>
    <scope>NUCLEOTIDE SEQUENCE</scope>
    <source>
        <strain evidence="2">DSM 46832</strain>
    </source>
</reference>
<sequence length="235" mass="25713">MRTGVMSRLLPVIRVQLVGWPNTLGFPWLLLVLIFGVNYALFWTIGEVDDGPKTGAVMSIYVIMFISAINSITQLFPFTMALSVIRRTFYLAVSLLLLAQSVAFGVVLYLCKVLEDATDGWGLGLRFFGLGFLDQGNPLMQILVYTVPFITLGFLGIFIAVFYKRFGMTGMYLLSIGTLLVLAALALLASGLDLWSGIGRWLGDQSVAAWFVGWPTLLAALLAGAGYLAIRRVTP</sequence>
<comment type="caution">
    <text evidence="2">The sequence shown here is derived from an EMBL/GenBank/DDBJ whole genome shotgun (WGS) entry which is preliminary data.</text>
</comment>
<keyword evidence="1" id="KW-1133">Transmembrane helix</keyword>
<feature type="transmembrane region" description="Helical" evidence="1">
    <location>
        <begin position="24"/>
        <end position="45"/>
    </location>
</feature>
<feature type="transmembrane region" description="Helical" evidence="1">
    <location>
        <begin position="142"/>
        <end position="163"/>
    </location>
</feature>
<evidence type="ECO:0000256" key="1">
    <source>
        <dbReference type="SAM" id="Phobius"/>
    </source>
</evidence>
<dbReference type="Proteomes" id="UP000649753">
    <property type="component" value="Unassembled WGS sequence"/>
</dbReference>
<feature type="transmembrane region" description="Helical" evidence="1">
    <location>
        <begin position="170"/>
        <end position="189"/>
    </location>
</feature>
<feature type="transmembrane region" description="Helical" evidence="1">
    <location>
        <begin position="57"/>
        <end position="76"/>
    </location>
</feature>
<dbReference type="AlphaFoldDB" id="A0A927R573"/>
<evidence type="ECO:0000313" key="2">
    <source>
        <dbReference type="EMBL" id="MBE1487229.1"/>
    </source>
</evidence>